<dbReference type="EMBL" id="CP000360">
    <property type="protein sequence ID" value="ABF40112.1"/>
    <property type="molecule type" value="Genomic_DNA"/>
</dbReference>
<dbReference type="eggNOG" id="ENOG5030AN2">
    <property type="taxonomic scope" value="Bacteria"/>
</dbReference>
<evidence type="ECO:0000313" key="1">
    <source>
        <dbReference type="EMBL" id="ABF40112.1"/>
    </source>
</evidence>
<gene>
    <name evidence="1" type="ordered locus">Acid345_1109</name>
</gene>
<reference evidence="1 2" key="1">
    <citation type="journal article" date="2009" name="Appl. Environ. Microbiol.">
        <title>Three genomes from the phylum Acidobacteria provide insight into the lifestyles of these microorganisms in soils.</title>
        <authorList>
            <person name="Ward N.L."/>
            <person name="Challacombe J.F."/>
            <person name="Janssen P.H."/>
            <person name="Henrissat B."/>
            <person name="Coutinho P.M."/>
            <person name="Wu M."/>
            <person name="Xie G."/>
            <person name="Haft D.H."/>
            <person name="Sait M."/>
            <person name="Badger J."/>
            <person name="Barabote R.D."/>
            <person name="Bradley B."/>
            <person name="Brettin T.S."/>
            <person name="Brinkac L.M."/>
            <person name="Bruce D."/>
            <person name="Creasy T."/>
            <person name="Daugherty S.C."/>
            <person name="Davidsen T.M."/>
            <person name="DeBoy R.T."/>
            <person name="Detter J.C."/>
            <person name="Dodson R.J."/>
            <person name="Durkin A.S."/>
            <person name="Ganapathy A."/>
            <person name="Gwinn-Giglio M."/>
            <person name="Han C.S."/>
            <person name="Khouri H."/>
            <person name="Kiss H."/>
            <person name="Kothari S.P."/>
            <person name="Madupu R."/>
            <person name="Nelson K.E."/>
            <person name="Nelson W.C."/>
            <person name="Paulsen I."/>
            <person name="Penn K."/>
            <person name="Ren Q."/>
            <person name="Rosovitz M.J."/>
            <person name="Selengut J.D."/>
            <person name="Shrivastava S."/>
            <person name="Sullivan S.A."/>
            <person name="Tapia R."/>
            <person name="Thompson L.S."/>
            <person name="Watkins K.L."/>
            <person name="Yang Q."/>
            <person name="Yu C."/>
            <person name="Zafar N."/>
            <person name="Zhou L."/>
            <person name="Kuske C.R."/>
        </authorList>
    </citation>
    <scope>NUCLEOTIDE SEQUENCE [LARGE SCALE GENOMIC DNA]</scope>
    <source>
        <strain evidence="1 2">Ellin345</strain>
    </source>
</reference>
<organism evidence="1 2">
    <name type="scientific">Koribacter versatilis (strain Ellin345)</name>
    <dbReference type="NCBI Taxonomy" id="204669"/>
    <lineage>
        <taxon>Bacteria</taxon>
        <taxon>Pseudomonadati</taxon>
        <taxon>Acidobacteriota</taxon>
        <taxon>Terriglobia</taxon>
        <taxon>Terriglobales</taxon>
        <taxon>Candidatus Korobacteraceae</taxon>
        <taxon>Candidatus Korobacter</taxon>
    </lineage>
</organism>
<keyword evidence="2" id="KW-1185">Reference proteome</keyword>
<dbReference type="KEGG" id="aba:Acid345_1109"/>
<name>Q1ISN8_KORVE</name>
<dbReference type="EnsemblBacteria" id="ABF40112">
    <property type="protein sequence ID" value="ABF40112"/>
    <property type="gene ID" value="Acid345_1109"/>
</dbReference>
<proteinExistence type="predicted"/>
<dbReference type="Proteomes" id="UP000002432">
    <property type="component" value="Chromosome"/>
</dbReference>
<dbReference type="OrthoDB" id="112289at2"/>
<dbReference type="HOGENOM" id="CLU_1045459_0_0_0"/>
<sequence length="241" mass="26185">MLSYGSSVPVRHHEGLVHGFLTLRSLDGTLLADGDLIQNVRGDKVTSRLVFHFKDGSLSDEVAVFSQRGTFHLLSDHVVQKGPAFTHPLDMRINGATGDVEVRYTEDGAEKSAHDRVKATDGLANGILLTLLKNLAPDTSEAKLSYVVATPKPRLVTLLVSRNGKEPFRTGGTERSAAHFRIKIDLGGMTGLLASVFGKEPADQNVWILEGEAPAFVKSESQMTPNGPMWRIELTSPSWGK</sequence>
<accession>Q1ISN8</accession>
<evidence type="ECO:0000313" key="2">
    <source>
        <dbReference type="Proteomes" id="UP000002432"/>
    </source>
</evidence>
<dbReference type="AlphaFoldDB" id="Q1ISN8"/>
<protein>
    <submittedName>
        <fullName evidence="1">Uncharacterized protein</fullName>
    </submittedName>
</protein>